<reference evidence="1 2" key="1">
    <citation type="submission" date="2014-06" db="EMBL/GenBank/DDBJ databases">
        <title>Evolutionary Origins and Diversification of the Mycorrhizal Mutualists.</title>
        <authorList>
            <consortium name="DOE Joint Genome Institute"/>
            <consortium name="Mycorrhizal Genomics Consortium"/>
            <person name="Kohler A."/>
            <person name="Kuo A."/>
            <person name="Nagy L.G."/>
            <person name="Floudas D."/>
            <person name="Copeland A."/>
            <person name="Barry K.W."/>
            <person name="Cichocki N."/>
            <person name="Veneault-Fourrey C."/>
            <person name="LaButti K."/>
            <person name="Lindquist E.A."/>
            <person name="Lipzen A."/>
            <person name="Lundell T."/>
            <person name="Morin E."/>
            <person name="Murat C."/>
            <person name="Riley R."/>
            <person name="Ohm R."/>
            <person name="Sun H."/>
            <person name="Tunlid A."/>
            <person name="Henrissat B."/>
            <person name="Grigoriev I.V."/>
            <person name="Hibbett D.S."/>
            <person name="Martin F."/>
        </authorList>
    </citation>
    <scope>NUCLEOTIDE SEQUENCE [LARGE SCALE GENOMIC DNA]</scope>
    <source>
        <strain evidence="1 2">FD-325 SS-3</strain>
    </source>
</reference>
<organism evidence="1 2">
    <name type="scientific">Plicaturopsis crispa FD-325 SS-3</name>
    <dbReference type="NCBI Taxonomy" id="944288"/>
    <lineage>
        <taxon>Eukaryota</taxon>
        <taxon>Fungi</taxon>
        <taxon>Dikarya</taxon>
        <taxon>Basidiomycota</taxon>
        <taxon>Agaricomycotina</taxon>
        <taxon>Agaricomycetes</taxon>
        <taxon>Agaricomycetidae</taxon>
        <taxon>Amylocorticiales</taxon>
        <taxon>Amylocorticiaceae</taxon>
        <taxon>Plicatura</taxon>
        <taxon>Plicaturopsis crispa</taxon>
    </lineage>
</organism>
<dbReference type="EMBL" id="KN832577">
    <property type="protein sequence ID" value="KII83436.1"/>
    <property type="molecule type" value="Genomic_DNA"/>
</dbReference>
<keyword evidence="2" id="KW-1185">Reference proteome</keyword>
<accession>A0A0C9SKB3</accession>
<dbReference type="AlphaFoldDB" id="A0A0C9SKB3"/>
<evidence type="ECO:0000313" key="2">
    <source>
        <dbReference type="Proteomes" id="UP000053263"/>
    </source>
</evidence>
<name>A0A0C9SKB3_PLICR</name>
<evidence type="ECO:0000313" key="1">
    <source>
        <dbReference type="EMBL" id="KII83436.1"/>
    </source>
</evidence>
<protein>
    <submittedName>
        <fullName evidence="1">Uncharacterized protein</fullName>
    </submittedName>
</protein>
<gene>
    <name evidence="1" type="ORF">PLICRDRAFT_180346</name>
</gene>
<dbReference type="HOGENOM" id="CLU_2961852_0_0_1"/>
<sequence length="59" mass="6849">MKLMKYHQRAIIAIEFITAHNSDEDSFLAAFPEAEDGHTSLHKAIQRARLERGDAKRRR</sequence>
<dbReference type="OrthoDB" id="2658193at2759"/>
<dbReference type="Proteomes" id="UP000053263">
    <property type="component" value="Unassembled WGS sequence"/>
</dbReference>
<proteinExistence type="predicted"/>